<dbReference type="Gene3D" id="3.40.50.300">
    <property type="entry name" value="P-loop containing nucleotide triphosphate hydrolases"/>
    <property type="match status" value="1"/>
</dbReference>
<comment type="caution">
    <text evidence="1">The sequence shown here is derived from an EMBL/GenBank/DDBJ whole genome shotgun (WGS) entry which is preliminary data.</text>
</comment>
<proteinExistence type="predicted"/>
<accession>A0A4Y7S4A7</accession>
<dbReference type="OrthoDB" id="432234at2759"/>
<dbReference type="AlphaFoldDB" id="A0A4Y7S4A7"/>
<dbReference type="STRING" id="71717.A0A4Y7S4A7"/>
<name>A0A4Y7S4A7_COPMI</name>
<reference evidence="1 2" key="1">
    <citation type="journal article" date="2019" name="Nat. Ecol. Evol.">
        <title>Megaphylogeny resolves global patterns of mushroom evolution.</title>
        <authorList>
            <person name="Varga T."/>
            <person name="Krizsan K."/>
            <person name="Foldi C."/>
            <person name="Dima B."/>
            <person name="Sanchez-Garcia M."/>
            <person name="Sanchez-Ramirez S."/>
            <person name="Szollosi G.J."/>
            <person name="Szarkandi J.G."/>
            <person name="Papp V."/>
            <person name="Albert L."/>
            <person name="Andreopoulos W."/>
            <person name="Angelini C."/>
            <person name="Antonin V."/>
            <person name="Barry K.W."/>
            <person name="Bougher N.L."/>
            <person name="Buchanan P."/>
            <person name="Buyck B."/>
            <person name="Bense V."/>
            <person name="Catcheside P."/>
            <person name="Chovatia M."/>
            <person name="Cooper J."/>
            <person name="Damon W."/>
            <person name="Desjardin D."/>
            <person name="Finy P."/>
            <person name="Geml J."/>
            <person name="Haridas S."/>
            <person name="Hughes K."/>
            <person name="Justo A."/>
            <person name="Karasinski D."/>
            <person name="Kautmanova I."/>
            <person name="Kiss B."/>
            <person name="Kocsube S."/>
            <person name="Kotiranta H."/>
            <person name="LaButti K.M."/>
            <person name="Lechner B.E."/>
            <person name="Liimatainen K."/>
            <person name="Lipzen A."/>
            <person name="Lukacs Z."/>
            <person name="Mihaltcheva S."/>
            <person name="Morgado L.N."/>
            <person name="Niskanen T."/>
            <person name="Noordeloos M.E."/>
            <person name="Ohm R.A."/>
            <person name="Ortiz-Santana B."/>
            <person name="Ovrebo C."/>
            <person name="Racz N."/>
            <person name="Riley R."/>
            <person name="Savchenko A."/>
            <person name="Shiryaev A."/>
            <person name="Soop K."/>
            <person name="Spirin V."/>
            <person name="Szebenyi C."/>
            <person name="Tomsovsky M."/>
            <person name="Tulloss R.E."/>
            <person name="Uehling J."/>
            <person name="Grigoriev I.V."/>
            <person name="Vagvolgyi C."/>
            <person name="Papp T."/>
            <person name="Martin F.M."/>
            <person name="Miettinen O."/>
            <person name="Hibbett D.S."/>
            <person name="Nagy L.G."/>
        </authorList>
    </citation>
    <scope>NUCLEOTIDE SEQUENCE [LARGE SCALE GENOMIC DNA]</scope>
    <source>
        <strain evidence="1 2">FP101781</strain>
    </source>
</reference>
<feature type="non-terminal residue" evidence="1">
    <location>
        <position position="351"/>
    </location>
</feature>
<evidence type="ECO:0000313" key="1">
    <source>
        <dbReference type="EMBL" id="TEB16189.1"/>
    </source>
</evidence>
<gene>
    <name evidence="1" type="ORF">FA13DRAFT_1593326</name>
</gene>
<feature type="non-terminal residue" evidence="1">
    <location>
        <position position="1"/>
    </location>
</feature>
<dbReference type="Proteomes" id="UP000298030">
    <property type="component" value="Unassembled WGS sequence"/>
</dbReference>
<dbReference type="EMBL" id="QPFP01000336">
    <property type="protein sequence ID" value="TEB16189.1"/>
    <property type="molecule type" value="Genomic_DNA"/>
</dbReference>
<dbReference type="SUPFAM" id="SSF52540">
    <property type="entry name" value="P-loop containing nucleoside triphosphate hydrolases"/>
    <property type="match status" value="1"/>
</dbReference>
<organism evidence="1 2">
    <name type="scientific">Coprinellus micaceus</name>
    <name type="common">Glistening ink-cap mushroom</name>
    <name type="synonym">Coprinus micaceus</name>
    <dbReference type="NCBI Taxonomy" id="71717"/>
    <lineage>
        <taxon>Eukaryota</taxon>
        <taxon>Fungi</taxon>
        <taxon>Dikarya</taxon>
        <taxon>Basidiomycota</taxon>
        <taxon>Agaricomycotina</taxon>
        <taxon>Agaricomycetes</taxon>
        <taxon>Agaricomycetidae</taxon>
        <taxon>Agaricales</taxon>
        <taxon>Agaricineae</taxon>
        <taxon>Psathyrellaceae</taxon>
        <taxon>Coprinellus</taxon>
    </lineage>
</organism>
<dbReference type="InterPro" id="IPR027417">
    <property type="entry name" value="P-loop_NTPase"/>
</dbReference>
<sequence>IIFAGDFAQLPPVGASSVSKLLKNASFMAGTASGQAQLDGKLLWLCVDCVVILQKPQRQEGDLNKRFVELLDRLRLGECNDEDYEILCTRVMAPEHAGLFDSNSPWRWCPIIVTDNASKDALNEACAIQFALDNDEELHWYYAVDRRLGQVIRNEELVEALQWCDSGETKQRLGRLPLCKGMPVLVSQNFDVAGGVVNGTRGTVVSVRYKLNRLKQRVCTSVVVAIDDKGVPMPHLPQSHMPIIADTVDITFNKPGSESKKVQREQVAVVPAFSMTAHRAQGQTMTHAIIDIGSSINTQAAYVMVSRATSLDGLLIFQPFPKSVIQRGLPEEVHVEFHRLEIAALHTIVRY</sequence>
<dbReference type="PANTHER" id="PTHR47642">
    <property type="entry name" value="ATP-DEPENDENT DNA HELICASE"/>
    <property type="match status" value="1"/>
</dbReference>
<keyword evidence="2" id="KW-1185">Reference proteome</keyword>
<evidence type="ECO:0000313" key="2">
    <source>
        <dbReference type="Proteomes" id="UP000298030"/>
    </source>
</evidence>
<protein>
    <submittedName>
        <fullName evidence="1">Uncharacterized protein</fullName>
    </submittedName>
</protein>
<dbReference type="InterPro" id="IPR051055">
    <property type="entry name" value="PIF1_helicase"/>
</dbReference>